<evidence type="ECO:0000313" key="2">
    <source>
        <dbReference type="Proteomes" id="UP000516428"/>
    </source>
</evidence>
<dbReference type="SUPFAM" id="SSF51395">
    <property type="entry name" value="FMN-linked oxidoreductases"/>
    <property type="match status" value="1"/>
</dbReference>
<dbReference type="KEGG" id="sxn:IAG42_00115"/>
<sequence>MSTGSPAPTDALFAPLKIRSLELPNRIVMSPMTRERCPRGIPGPDVAAYYRRRVLHRPTDSWHPHGVVHARITMRHQTIPASREAESRCGRAGRCRLPGRERSLEDMAASVGAFTTGIVGDAGRKLRQSSLPGWCWRCSRT</sequence>
<gene>
    <name evidence="1" type="ORF">IAG42_00115</name>
</gene>
<evidence type="ECO:0000313" key="1">
    <source>
        <dbReference type="EMBL" id="QNS02173.1"/>
    </source>
</evidence>
<dbReference type="InterPro" id="IPR013785">
    <property type="entry name" value="Aldolase_TIM"/>
</dbReference>
<dbReference type="EMBL" id="CP061281">
    <property type="protein sequence ID" value="QNS02173.1"/>
    <property type="molecule type" value="Genomic_DNA"/>
</dbReference>
<reference evidence="1 2" key="1">
    <citation type="submission" date="2020-09" db="EMBL/GenBank/DDBJ databases">
        <title>A novel species.</title>
        <authorList>
            <person name="Gao J."/>
        </authorList>
    </citation>
    <scope>NUCLEOTIDE SEQUENCE [LARGE SCALE GENOMIC DNA]</scope>
    <source>
        <strain evidence="1 2">CRXT-Y-14</strain>
    </source>
</reference>
<accession>A0A7H1B0B8</accession>
<dbReference type="Gene3D" id="3.20.20.70">
    <property type="entry name" value="Aldolase class I"/>
    <property type="match status" value="1"/>
</dbReference>
<name>A0A7H1B0B8_9ACTN</name>
<dbReference type="AlphaFoldDB" id="A0A7H1B0B8"/>
<protein>
    <submittedName>
        <fullName evidence="1">Uncharacterized protein</fullName>
    </submittedName>
</protein>
<organism evidence="1 2">
    <name type="scientific">Streptomyces xanthii</name>
    <dbReference type="NCBI Taxonomy" id="2768069"/>
    <lineage>
        <taxon>Bacteria</taxon>
        <taxon>Bacillati</taxon>
        <taxon>Actinomycetota</taxon>
        <taxon>Actinomycetes</taxon>
        <taxon>Kitasatosporales</taxon>
        <taxon>Streptomycetaceae</taxon>
        <taxon>Streptomyces</taxon>
    </lineage>
</organism>
<dbReference type="Proteomes" id="UP000516428">
    <property type="component" value="Chromosome"/>
</dbReference>
<proteinExistence type="predicted"/>
<keyword evidence="2" id="KW-1185">Reference proteome</keyword>